<feature type="region of interest" description="Disordered" evidence="1">
    <location>
        <begin position="66"/>
        <end position="95"/>
    </location>
</feature>
<reference evidence="2" key="1">
    <citation type="submission" date="2019-08" db="EMBL/GenBank/DDBJ databases">
        <authorList>
            <person name="Kucharzyk K."/>
            <person name="Murdoch R.W."/>
            <person name="Higgins S."/>
            <person name="Loffler F."/>
        </authorList>
    </citation>
    <scope>NUCLEOTIDE SEQUENCE</scope>
</reference>
<evidence type="ECO:0000313" key="2">
    <source>
        <dbReference type="EMBL" id="MPM83325.1"/>
    </source>
</evidence>
<proteinExistence type="predicted"/>
<accession>A0A645D2C2</accession>
<name>A0A645D2C2_9ZZZZ</name>
<comment type="caution">
    <text evidence="2">The sequence shown here is derived from an EMBL/GenBank/DDBJ whole genome shotgun (WGS) entry which is preliminary data.</text>
</comment>
<dbReference type="AlphaFoldDB" id="A0A645D2C2"/>
<protein>
    <submittedName>
        <fullName evidence="2">Uncharacterized protein</fullName>
    </submittedName>
</protein>
<gene>
    <name evidence="2" type="ORF">SDC9_130389</name>
</gene>
<sequence>MTAVLKNKFGRDKRITEIAVVENLKHFLDRSKIAQLIFDDDLIASPCGRNGPFEFEKLPEHGTLAHGSGGGKLVAPRLPAAPEPDIESPGMGDAPMLTEFSVRTARVAQSAGSKQPSLPTAQPSLSLWFKAAWRYMSDVGTVGDGDSFE</sequence>
<evidence type="ECO:0000256" key="1">
    <source>
        <dbReference type="SAM" id="MobiDB-lite"/>
    </source>
</evidence>
<organism evidence="2">
    <name type="scientific">bioreactor metagenome</name>
    <dbReference type="NCBI Taxonomy" id="1076179"/>
    <lineage>
        <taxon>unclassified sequences</taxon>
        <taxon>metagenomes</taxon>
        <taxon>ecological metagenomes</taxon>
    </lineage>
</organism>
<dbReference type="EMBL" id="VSSQ01032146">
    <property type="protein sequence ID" value="MPM83325.1"/>
    <property type="molecule type" value="Genomic_DNA"/>
</dbReference>